<protein>
    <submittedName>
        <fullName evidence="2">Uncharacterized protein</fullName>
    </submittedName>
</protein>
<comment type="caution">
    <text evidence="2">The sequence shown here is derived from an EMBL/GenBank/DDBJ whole genome shotgun (WGS) entry which is preliminary data.</text>
</comment>
<accession>A0A371GDH1</accession>
<dbReference type="Proteomes" id="UP000257109">
    <property type="component" value="Unassembled WGS sequence"/>
</dbReference>
<feature type="region of interest" description="Disordered" evidence="1">
    <location>
        <begin position="67"/>
        <end position="121"/>
    </location>
</feature>
<feature type="region of interest" description="Disordered" evidence="1">
    <location>
        <begin position="1"/>
        <end position="25"/>
    </location>
</feature>
<proteinExistence type="predicted"/>
<evidence type="ECO:0000256" key="1">
    <source>
        <dbReference type="SAM" id="MobiDB-lite"/>
    </source>
</evidence>
<organism evidence="2 3">
    <name type="scientific">Mucuna pruriens</name>
    <name type="common">Velvet bean</name>
    <name type="synonym">Dolichos pruriens</name>
    <dbReference type="NCBI Taxonomy" id="157652"/>
    <lineage>
        <taxon>Eukaryota</taxon>
        <taxon>Viridiplantae</taxon>
        <taxon>Streptophyta</taxon>
        <taxon>Embryophyta</taxon>
        <taxon>Tracheophyta</taxon>
        <taxon>Spermatophyta</taxon>
        <taxon>Magnoliopsida</taxon>
        <taxon>eudicotyledons</taxon>
        <taxon>Gunneridae</taxon>
        <taxon>Pentapetalae</taxon>
        <taxon>rosids</taxon>
        <taxon>fabids</taxon>
        <taxon>Fabales</taxon>
        <taxon>Fabaceae</taxon>
        <taxon>Papilionoideae</taxon>
        <taxon>50 kb inversion clade</taxon>
        <taxon>NPAAA clade</taxon>
        <taxon>indigoferoid/millettioid clade</taxon>
        <taxon>Phaseoleae</taxon>
        <taxon>Mucuna</taxon>
    </lineage>
</organism>
<gene>
    <name evidence="2" type="ORF">CR513_29855</name>
</gene>
<name>A0A371GDH1_MUCPR</name>
<evidence type="ECO:0000313" key="2">
    <source>
        <dbReference type="EMBL" id="RDX88546.1"/>
    </source>
</evidence>
<keyword evidence="3" id="KW-1185">Reference proteome</keyword>
<evidence type="ECO:0000313" key="3">
    <source>
        <dbReference type="Proteomes" id="UP000257109"/>
    </source>
</evidence>
<sequence>MARGLRESQTILGDASCPRPDGTQKACDPLLVNVGRVNRLYLGVVRRFEEKTGHLLSQQEIHELRAKIPNTRTNLSHRSERSRRERRHEKEPMKERRYEEEPRRARRYEEEPRRAPWDVLK</sequence>
<feature type="non-terminal residue" evidence="2">
    <location>
        <position position="1"/>
    </location>
</feature>
<reference evidence="2" key="1">
    <citation type="submission" date="2018-05" db="EMBL/GenBank/DDBJ databases">
        <title>Draft genome of Mucuna pruriens seed.</title>
        <authorList>
            <person name="Nnadi N.E."/>
            <person name="Vos R."/>
            <person name="Hasami M.H."/>
            <person name="Devisetty U.K."/>
            <person name="Aguiy J.C."/>
        </authorList>
    </citation>
    <scope>NUCLEOTIDE SEQUENCE [LARGE SCALE GENOMIC DNA]</scope>
    <source>
        <strain evidence="2">JCA_2017</strain>
    </source>
</reference>
<feature type="compositionally biased region" description="Basic and acidic residues" evidence="1">
    <location>
        <begin position="77"/>
        <end position="121"/>
    </location>
</feature>
<dbReference type="AlphaFoldDB" id="A0A371GDH1"/>
<dbReference type="EMBL" id="QJKJ01005911">
    <property type="protein sequence ID" value="RDX88546.1"/>
    <property type="molecule type" value="Genomic_DNA"/>
</dbReference>